<protein>
    <submittedName>
        <fullName evidence="2">Formyl transferase</fullName>
    </submittedName>
</protein>
<dbReference type="SUPFAM" id="SSF53328">
    <property type="entry name" value="Formyltransferase"/>
    <property type="match status" value="1"/>
</dbReference>
<evidence type="ECO:0000313" key="2">
    <source>
        <dbReference type="EMBL" id="VVU95215.1"/>
    </source>
</evidence>
<dbReference type="PANTHER" id="PTHR11138:SF5">
    <property type="entry name" value="METHIONYL-TRNA FORMYLTRANSFERASE, MITOCHONDRIAL"/>
    <property type="match status" value="1"/>
</dbReference>
<dbReference type="Pfam" id="PF00551">
    <property type="entry name" value="Formyl_trans_N"/>
    <property type="match status" value="1"/>
</dbReference>
<keyword evidence="2" id="KW-0808">Transferase</keyword>
<dbReference type="PANTHER" id="PTHR11138">
    <property type="entry name" value="METHIONYL-TRNA FORMYLTRANSFERASE"/>
    <property type="match status" value="1"/>
</dbReference>
<dbReference type="InterPro" id="IPR002376">
    <property type="entry name" value="Formyl_transf_N"/>
</dbReference>
<reference evidence="2" key="1">
    <citation type="submission" date="2019-09" db="EMBL/GenBank/DDBJ databases">
        <authorList>
            <person name="Needham M D."/>
        </authorList>
    </citation>
    <scope>NUCLEOTIDE SEQUENCE</scope>
</reference>
<feature type="domain" description="Formyl transferase N-terminal" evidence="1">
    <location>
        <begin position="53"/>
        <end position="140"/>
    </location>
</feature>
<dbReference type="AlphaFoldDB" id="A0A5E8CLR2"/>
<sequence>MKVALFYNNNIGVELFNYLIKNNIEIKLVVTNSYPIYYLQKFWIKTLFYDKKKIDNIIEELKKEDIELGITAGFPIIPEKLWKLPKFKFINLHYSLLYSYGGPNPVEWQIHNKEKETGVTVHFISNKIDRGAIIIQKKIDMPKIKIPLLVIQKLNPIGQVAIFEAIQLIIKYKDDFENIPSIESKYPISYQSFYKG</sequence>
<proteinExistence type="predicted"/>
<dbReference type="Gene3D" id="3.40.50.12230">
    <property type="match status" value="1"/>
</dbReference>
<dbReference type="GO" id="GO:0004479">
    <property type="term" value="F:methionyl-tRNA formyltransferase activity"/>
    <property type="evidence" value="ECO:0007669"/>
    <property type="project" value="TreeGrafter"/>
</dbReference>
<dbReference type="InterPro" id="IPR036477">
    <property type="entry name" value="Formyl_transf_N_sf"/>
</dbReference>
<dbReference type="CDD" id="cd08369">
    <property type="entry name" value="FMT_core"/>
    <property type="match status" value="1"/>
</dbReference>
<name>A0A5E8CLR2_9ZZZZ</name>
<organism evidence="2">
    <name type="scientific">seawater metagenome</name>
    <dbReference type="NCBI Taxonomy" id="1561972"/>
    <lineage>
        <taxon>unclassified sequences</taxon>
        <taxon>metagenomes</taxon>
        <taxon>ecological metagenomes</taxon>
    </lineage>
</organism>
<evidence type="ECO:0000259" key="1">
    <source>
        <dbReference type="Pfam" id="PF00551"/>
    </source>
</evidence>
<gene>
    <name evidence="2" type="ORF">CPAV1605_940</name>
</gene>
<accession>A0A5E8CLR2</accession>
<dbReference type="EMBL" id="CABVLZ010000004">
    <property type="protein sequence ID" value="VVU95215.1"/>
    <property type="molecule type" value="Genomic_DNA"/>
</dbReference>